<evidence type="ECO:0000259" key="12">
    <source>
        <dbReference type="SMART" id="SM00852"/>
    </source>
</evidence>
<dbReference type="InterPro" id="IPR001453">
    <property type="entry name" value="MoaB/Mog_dom"/>
</dbReference>
<dbReference type="Pfam" id="PF03453">
    <property type="entry name" value="MoeA_N"/>
    <property type="match status" value="1"/>
</dbReference>
<comment type="cofactor">
    <cofactor evidence="1 11">
        <name>Mg(2+)</name>
        <dbReference type="ChEBI" id="CHEBI:18420"/>
    </cofactor>
</comment>
<accession>A0A7H1NSE6</accession>
<dbReference type="SUPFAM" id="SSF63882">
    <property type="entry name" value="MoeA N-terminal region -like"/>
    <property type="match status" value="1"/>
</dbReference>
<reference evidence="13 14" key="1">
    <citation type="submission" date="2020-08" db="EMBL/GenBank/DDBJ databases">
        <title>Complete genome sequence of Entomobacter blattae G55GP.</title>
        <authorList>
            <person name="Poehlein A."/>
            <person name="Guzman J."/>
            <person name="Daniel R."/>
            <person name="Vilcinskas A."/>
        </authorList>
    </citation>
    <scope>NUCLEOTIDE SEQUENCE [LARGE SCALE GENOMIC DNA]</scope>
    <source>
        <strain evidence="13 14">G55GP</strain>
    </source>
</reference>
<evidence type="ECO:0000256" key="7">
    <source>
        <dbReference type="ARBA" id="ARBA00022723"/>
    </source>
</evidence>
<keyword evidence="5 11" id="KW-0500">Molybdenum</keyword>
<comment type="function">
    <text evidence="2 11">Catalyzes the insertion of molybdate into adenylated molybdopterin with the concomitant release of AMP.</text>
</comment>
<keyword evidence="14" id="KW-1185">Reference proteome</keyword>
<dbReference type="Gene3D" id="2.40.340.10">
    <property type="entry name" value="MoeA, C-terminal, domain IV"/>
    <property type="match status" value="1"/>
</dbReference>
<dbReference type="EMBL" id="CP060244">
    <property type="protein sequence ID" value="QNT78706.1"/>
    <property type="molecule type" value="Genomic_DNA"/>
</dbReference>
<evidence type="ECO:0000256" key="1">
    <source>
        <dbReference type="ARBA" id="ARBA00001946"/>
    </source>
</evidence>
<dbReference type="EC" id="2.10.1.1" evidence="11"/>
<keyword evidence="7 11" id="KW-0479">Metal-binding</keyword>
<dbReference type="FunFam" id="3.40.980.10:FF:000004">
    <property type="entry name" value="Molybdopterin molybdenumtransferase"/>
    <property type="match status" value="1"/>
</dbReference>
<keyword evidence="8 11" id="KW-0460">Magnesium</keyword>
<dbReference type="GO" id="GO:0005829">
    <property type="term" value="C:cytosol"/>
    <property type="evidence" value="ECO:0007669"/>
    <property type="project" value="TreeGrafter"/>
</dbReference>
<evidence type="ECO:0000256" key="10">
    <source>
        <dbReference type="ARBA" id="ARBA00047317"/>
    </source>
</evidence>
<dbReference type="KEGG" id="ebla:JGUZn3_14830"/>
<dbReference type="PANTHER" id="PTHR10192:SF5">
    <property type="entry name" value="GEPHYRIN"/>
    <property type="match status" value="1"/>
</dbReference>
<dbReference type="InterPro" id="IPR036425">
    <property type="entry name" value="MoaB/Mog-like_dom_sf"/>
</dbReference>
<feature type="domain" description="MoaB/Mog" evidence="12">
    <location>
        <begin position="177"/>
        <end position="314"/>
    </location>
</feature>
<dbReference type="CDD" id="cd00887">
    <property type="entry name" value="MoeA"/>
    <property type="match status" value="1"/>
</dbReference>
<dbReference type="SUPFAM" id="SSF53218">
    <property type="entry name" value="Molybdenum cofactor biosynthesis proteins"/>
    <property type="match status" value="1"/>
</dbReference>
<dbReference type="AlphaFoldDB" id="A0A7H1NSE6"/>
<dbReference type="GO" id="GO:0046872">
    <property type="term" value="F:metal ion binding"/>
    <property type="evidence" value="ECO:0007669"/>
    <property type="project" value="UniProtKB-UniRule"/>
</dbReference>
<name>A0A7H1NSE6_9PROT</name>
<dbReference type="PANTHER" id="PTHR10192">
    <property type="entry name" value="MOLYBDOPTERIN BIOSYNTHESIS PROTEIN"/>
    <property type="match status" value="1"/>
</dbReference>
<dbReference type="Pfam" id="PF00994">
    <property type="entry name" value="MoCF_biosynth"/>
    <property type="match status" value="1"/>
</dbReference>
<evidence type="ECO:0000313" key="13">
    <source>
        <dbReference type="EMBL" id="QNT78706.1"/>
    </source>
</evidence>
<evidence type="ECO:0000256" key="9">
    <source>
        <dbReference type="ARBA" id="ARBA00023150"/>
    </source>
</evidence>
<dbReference type="InterPro" id="IPR036135">
    <property type="entry name" value="MoeA_linker/N_sf"/>
</dbReference>
<comment type="catalytic activity">
    <reaction evidence="10">
        <text>adenylyl-molybdopterin + molybdate = Mo-molybdopterin + AMP + H(+)</text>
        <dbReference type="Rhea" id="RHEA:35047"/>
        <dbReference type="ChEBI" id="CHEBI:15378"/>
        <dbReference type="ChEBI" id="CHEBI:36264"/>
        <dbReference type="ChEBI" id="CHEBI:62727"/>
        <dbReference type="ChEBI" id="CHEBI:71302"/>
        <dbReference type="ChEBI" id="CHEBI:456215"/>
        <dbReference type="EC" id="2.10.1.1"/>
    </reaction>
</comment>
<protein>
    <recommendedName>
        <fullName evidence="11">Molybdopterin molybdenumtransferase</fullName>
        <ecNumber evidence="11">2.10.1.1</ecNumber>
    </recommendedName>
</protein>
<dbReference type="GO" id="GO:0061599">
    <property type="term" value="F:molybdopterin molybdotransferase activity"/>
    <property type="evidence" value="ECO:0007669"/>
    <property type="project" value="UniProtKB-UniRule"/>
</dbReference>
<dbReference type="Gene3D" id="3.90.105.10">
    <property type="entry name" value="Molybdopterin biosynthesis moea protein, domain 2"/>
    <property type="match status" value="1"/>
</dbReference>
<evidence type="ECO:0000256" key="11">
    <source>
        <dbReference type="RuleBase" id="RU365090"/>
    </source>
</evidence>
<evidence type="ECO:0000256" key="4">
    <source>
        <dbReference type="ARBA" id="ARBA00010763"/>
    </source>
</evidence>
<dbReference type="Proteomes" id="UP000516349">
    <property type="component" value="Chromosome"/>
</dbReference>
<keyword evidence="6 11" id="KW-0808">Transferase</keyword>
<comment type="similarity">
    <text evidence="4 11">Belongs to the MoeA family.</text>
</comment>
<evidence type="ECO:0000256" key="2">
    <source>
        <dbReference type="ARBA" id="ARBA00002901"/>
    </source>
</evidence>
<dbReference type="Gene3D" id="3.40.980.10">
    <property type="entry name" value="MoaB/Mog-like domain"/>
    <property type="match status" value="1"/>
</dbReference>
<comment type="pathway">
    <text evidence="3 11">Cofactor biosynthesis; molybdopterin biosynthesis.</text>
</comment>
<dbReference type="Gene3D" id="2.170.190.11">
    <property type="entry name" value="Molybdopterin biosynthesis moea protein, domain 3"/>
    <property type="match status" value="1"/>
</dbReference>
<dbReference type="InterPro" id="IPR005110">
    <property type="entry name" value="MoeA_linker/N"/>
</dbReference>
<sequence length="406" mass="44081">MLSVAEARQKIFDLLTPVTTELIPITMAGQRITAQNIYANLTHPPAHTSSMDGYAIRYKDKDHYNHFEIVGSIPAGSIFSKTLQAGQCVRVFTGSFLSHECNCVIMQENAELSEDKKTVQFHEENSQSGQFIRPQGMDFKLHDLLIEKGELLTPRHIALAAGGNNPWIEVSVKPRVGILTSGNELAMPGAPLSAGHIINSNLPMIASLISAAGGEPVMLTPLQDKEEDLIALLKQQNRLDLLLTLGGASVGTYDLVKTALEKAGGHIEFWRIAMRPGKPLFAGNIGSVPVIGLPGNPVSAFVCSVLFVLPALSFITGQKSGLEPLIEQGVITVDWPANNTSFLLHIRSQLDISPQNGHLFTPFKNQDSSLMNVLKKSNALFLHYPHHAPIKAGSACSLIDLTRLHL</sequence>
<evidence type="ECO:0000256" key="6">
    <source>
        <dbReference type="ARBA" id="ARBA00022679"/>
    </source>
</evidence>
<dbReference type="InterPro" id="IPR036688">
    <property type="entry name" value="MoeA_C_domain_IV_sf"/>
</dbReference>
<proteinExistence type="inferred from homology"/>
<keyword evidence="9 11" id="KW-0501">Molybdenum cofactor biosynthesis</keyword>
<evidence type="ECO:0000256" key="3">
    <source>
        <dbReference type="ARBA" id="ARBA00005046"/>
    </source>
</evidence>
<dbReference type="SMART" id="SM00852">
    <property type="entry name" value="MoCF_biosynth"/>
    <property type="match status" value="1"/>
</dbReference>
<dbReference type="InterPro" id="IPR038987">
    <property type="entry name" value="MoeA-like"/>
</dbReference>
<evidence type="ECO:0000256" key="5">
    <source>
        <dbReference type="ARBA" id="ARBA00022505"/>
    </source>
</evidence>
<dbReference type="SUPFAM" id="SSF63867">
    <property type="entry name" value="MoeA C-terminal domain-like"/>
    <property type="match status" value="1"/>
</dbReference>
<dbReference type="RefSeq" id="WP_203412946.1">
    <property type="nucleotide sequence ID" value="NZ_CP060244.1"/>
</dbReference>
<dbReference type="UniPathway" id="UPA00344"/>
<evidence type="ECO:0000313" key="14">
    <source>
        <dbReference type="Proteomes" id="UP000516349"/>
    </source>
</evidence>
<evidence type="ECO:0000256" key="8">
    <source>
        <dbReference type="ARBA" id="ARBA00022842"/>
    </source>
</evidence>
<dbReference type="GO" id="GO:0006777">
    <property type="term" value="P:Mo-molybdopterin cofactor biosynthetic process"/>
    <property type="evidence" value="ECO:0007669"/>
    <property type="project" value="UniProtKB-UniRule"/>
</dbReference>
<gene>
    <name evidence="13" type="ORF">JGUZn3_14830</name>
</gene>
<organism evidence="13 14">
    <name type="scientific">Entomobacter blattae</name>
    <dbReference type="NCBI Taxonomy" id="2762277"/>
    <lineage>
        <taxon>Bacteria</taxon>
        <taxon>Pseudomonadati</taxon>
        <taxon>Pseudomonadota</taxon>
        <taxon>Alphaproteobacteria</taxon>
        <taxon>Acetobacterales</taxon>
        <taxon>Acetobacteraceae</taxon>
        <taxon>Entomobacter</taxon>
    </lineage>
</organism>